<dbReference type="RefSeq" id="WP_311066968.1">
    <property type="nucleotide sequence ID" value="NZ_CP134501.1"/>
</dbReference>
<comment type="function">
    <text evidence="1">This subunit might be involved in maturation of a crRNA intermediate to its mature form.</text>
</comment>
<evidence type="ECO:0000256" key="2">
    <source>
        <dbReference type="ARBA" id="ARBA00006680"/>
    </source>
</evidence>
<dbReference type="NCBIfam" id="TIGR01899">
    <property type="entry name" value="cas_TM1807_csm5"/>
    <property type="match status" value="1"/>
</dbReference>
<evidence type="ECO:0000313" key="8">
    <source>
        <dbReference type="EMBL" id="WNF33866.1"/>
    </source>
</evidence>
<keyword evidence="9" id="KW-1185">Reference proteome</keyword>
<evidence type="ECO:0000259" key="7">
    <source>
        <dbReference type="Pfam" id="PF03787"/>
    </source>
</evidence>
<reference evidence="8 9" key="1">
    <citation type="submission" date="2023-09" db="EMBL/GenBank/DDBJ databases">
        <title>Different Types of Thermotolerant Ring-Cleaving Dioxygenases derived from Aeribacillus composti HB-1 applied for multiple aromatic hydrocarbons removal.</title>
        <authorList>
            <person name="Cao L."/>
            <person name="Li M."/>
            <person name="Ma T."/>
        </authorList>
    </citation>
    <scope>NUCLEOTIDE SEQUENCE [LARGE SCALE GENOMIC DNA]</scope>
    <source>
        <strain evidence="8 9">HB-1</strain>
    </source>
</reference>
<evidence type="ECO:0000256" key="1">
    <source>
        <dbReference type="ARBA" id="ARBA00003088"/>
    </source>
</evidence>
<sequence length="365" mass="42165">MMGNGLTLRLETVTPLHIGNGDILSPYSDYIFDDETGMVYIIDPHKVEKALYEMENNEEVIDEFVQRISAKKYTSDVYTLKHFFKEYGLDYKQLARSVVQTNADVKNEEIQECIKSSARPFIPGSSIKGAVRTSLLFIHRQEDGFSLDDVPKNIKQSNGEDLFGEFEKDLLKHLHISDSTMLKPDEIMIVKTLRFDFKKKTGTIPVTKEAIPENTQLTFRLQCKAKRNYHSLDKRFSYLYSEEGENGERKILNMVNSFYKQLIEKEWNLLKELKIPELSLVTDLYEKLLKSAQQFEKEQNGAVMRLGSGKTFYDNTIAGLFSPQDLKKIRNKTNLGSYLPFPRTRSVIQNGQVYESVLGWVYIMI</sequence>
<evidence type="ECO:0000256" key="6">
    <source>
        <dbReference type="ARBA" id="ARBA00031720"/>
    </source>
</evidence>
<dbReference type="InterPro" id="IPR010173">
    <property type="entry name" value="CRISPR-assoc_Csm5"/>
</dbReference>
<dbReference type="Pfam" id="PF03787">
    <property type="entry name" value="RAMPs"/>
    <property type="match status" value="1"/>
</dbReference>
<dbReference type="EMBL" id="CP134501">
    <property type="protein sequence ID" value="WNF33866.1"/>
    <property type="molecule type" value="Genomic_DNA"/>
</dbReference>
<protein>
    <recommendedName>
        <fullName evidence="3">CRISPR system Cms protein Csm5</fullName>
    </recommendedName>
    <alternativeName>
        <fullName evidence="6">CRISPR type III A-associated protein Csm5</fullName>
    </alternativeName>
</protein>
<comment type="similarity">
    <text evidence="2">Belongs to the CRISPR-associated Csm5 family.</text>
</comment>
<keyword evidence="5" id="KW-0051">Antiviral defense</keyword>
<dbReference type="PANTHER" id="PTHR38007">
    <property type="entry name" value="CRISPR SYSTEM CMS PROTEIN CSM5"/>
    <property type="match status" value="1"/>
</dbReference>
<dbReference type="InterPro" id="IPR005537">
    <property type="entry name" value="RAMP_III_fam"/>
</dbReference>
<name>A0ABY9WCL7_9BACI</name>
<dbReference type="Proteomes" id="UP001303701">
    <property type="component" value="Chromosome"/>
</dbReference>
<evidence type="ECO:0000256" key="3">
    <source>
        <dbReference type="ARBA" id="ARBA00016113"/>
    </source>
</evidence>
<gene>
    <name evidence="8" type="primary">csm5</name>
    <name evidence="8" type="ORF">RI196_04040</name>
</gene>
<organism evidence="8 9">
    <name type="scientific">Aeribacillus composti</name>
    <dbReference type="NCBI Taxonomy" id="1868734"/>
    <lineage>
        <taxon>Bacteria</taxon>
        <taxon>Bacillati</taxon>
        <taxon>Bacillota</taxon>
        <taxon>Bacilli</taxon>
        <taxon>Bacillales</taxon>
        <taxon>Bacillaceae</taxon>
        <taxon>Aeribacillus</taxon>
    </lineage>
</organism>
<keyword evidence="4" id="KW-0694">RNA-binding</keyword>
<proteinExistence type="inferred from homology"/>
<evidence type="ECO:0000256" key="5">
    <source>
        <dbReference type="ARBA" id="ARBA00023118"/>
    </source>
</evidence>
<evidence type="ECO:0000313" key="9">
    <source>
        <dbReference type="Proteomes" id="UP001303701"/>
    </source>
</evidence>
<dbReference type="PANTHER" id="PTHR38007:SF1">
    <property type="entry name" value="CRISPR SYSTEM CMS PROTEIN CSM5"/>
    <property type="match status" value="1"/>
</dbReference>
<accession>A0ABY9WCL7</accession>
<evidence type="ECO:0000256" key="4">
    <source>
        <dbReference type="ARBA" id="ARBA00022884"/>
    </source>
</evidence>
<feature type="domain" description="CRISPR type III-associated protein" evidence="7">
    <location>
        <begin position="9"/>
        <end position="277"/>
    </location>
</feature>
<dbReference type="GeneID" id="301125116"/>